<comment type="caution">
    <text evidence="1">The sequence shown here is derived from an EMBL/GenBank/DDBJ whole genome shotgun (WGS) entry which is preliminary data.</text>
</comment>
<dbReference type="EMBL" id="JAIMFO010000005">
    <property type="protein sequence ID" value="MBY4797309.1"/>
    <property type="molecule type" value="Genomic_DNA"/>
</dbReference>
<keyword evidence="2" id="KW-1185">Reference proteome</keyword>
<proteinExistence type="predicted"/>
<organism evidence="1 2">
    <name type="scientific">Collinsella ureilytica</name>
    <dbReference type="NCBI Taxonomy" id="2869515"/>
    <lineage>
        <taxon>Bacteria</taxon>
        <taxon>Bacillati</taxon>
        <taxon>Actinomycetota</taxon>
        <taxon>Coriobacteriia</taxon>
        <taxon>Coriobacteriales</taxon>
        <taxon>Coriobacteriaceae</taxon>
        <taxon>Collinsella</taxon>
    </lineage>
</organism>
<dbReference type="RefSeq" id="WP_222199078.1">
    <property type="nucleotide sequence ID" value="NZ_JAIMFO010000005.1"/>
</dbReference>
<protein>
    <submittedName>
        <fullName evidence="1">Uncharacterized protein</fullName>
    </submittedName>
</protein>
<name>A0ABS7MIW2_9ACTN</name>
<accession>A0ABS7MIW2</accession>
<reference evidence="1 2" key="1">
    <citation type="submission" date="2021-08" db="EMBL/GenBank/DDBJ databases">
        <title>Collinsella faecalis sp. nov. isolated from swine faeces.</title>
        <authorList>
            <person name="Oh B.S."/>
            <person name="Lee J.H."/>
        </authorList>
    </citation>
    <scope>NUCLEOTIDE SEQUENCE [LARGE SCALE GENOMIC DNA]</scope>
    <source>
        <strain evidence="1 2">AGMB00827</strain>
    </source>
</reference>
<dbReference type="Proteomes" id="UP000700908">
    <property type="component" value="Unassembled WGS sequence"/>
</dbReference>
<evidence type="ECO:0000313" key="2">
    <source>
        <dbReference type="Proteomes" id="UP000700908"/>
    </source>
</evidence>
<sequence length="77" mass="8719">MDDPIQMPYADYGMTVADVGQTIRSLAYKHPEYELTHYGDILERKGLNWDDQVMSEAGTSELDGKAAMELLLRVVRV</sequence>
<evidence type="ECO:0000313" key="1">
    <source>
        <dbReference type="EMBL" id="MBY4797309.1"/>
    </source>
</evidence>
<gene>
    <name evidence="1" type="ORF">K6V98_02875</name>
</gene>